<gene>
    <name evidence="1" type="ORF">SO802_015370</name>
</gene>
<dbReference type="Proteomes" id="UP001459277">
    <property type="component" value="Unassembled WGS sequence"/>
</dbReference>
<protein>
    <submittedName>
        <fullName evidence="1">Uncharacterized protein</fullName>
    </submittedName>
</protein>
<comment type="caution">
    <text evidence="1">The sequence shown here is derived from an EMBL/GenBank/DDBJ whole genome shotgun (WGS) entry which is preliminary data.</text>
</comment>
<dbReference type="AlphaFoldDB" id="A0AAW2CU53"/>
<sequence>MANFDTRRISYSSLSKNVLNGIFAILLGRNKLPSFISNQQLPLPTSNVSFVGSVKNGYTFLSSIYIPSAPPLLEPGGSSGVNYSFYRDV</sequence>
<organism evidence="1 2">
    <name type="scientific">Lithocarpus litseifolius</name>
    <dbReference type="NCBI Taxonomy" id="425828"/>
    <lineage>
        <taxon>Eukaryota</taxon>
        <taxon>Viridiplantae</taxon>
        <taxon>Streptophyta</taxon>
        <taxon>Embryophyta</taxon>
        <taxon>Tracheophyta</taxon>
        <taxon>Spermatophyta</taxon>
        <taxon>Magnoliopsida</taxon>
        <taxon>eudicotyledons</taxon>
        <taxon>Gunneridae</taxon>
        <taxon>Pentapetalae</taxon>
        <taxon>rosids</taxon>
        <taxon>fabids</taxon>
        <taxon>Fagales</taxon>
        <taxon>Fagaceae</taxon>
        <taxon>Lithocarpus</taxon>
    </lineage>
</organism>
<accession>A0AAW2CU53</accession>
<proteinExistence type="predicted"/>
<keyword evidence="2" id="KW-1185">Reference proteome</keyword>
<dbReference type="EMBL" id="JAZDWU010000005">
    <property type="protein sequence ID" value="KAL0001589.1"/>
    <property type="molecule type" value="Genomic_DNA"/>
</dbReference>
<evidence type="ECO:0000313" key="1">
    <source>
        <dbReference type="EMBL" id="KAL0001589.1"/>
    </source>
</evidence>
<name>A0AAW2CU53_9ROSI</name>
<reference evidence="1 2" key="1">
    <citation type="submission" date="2024-01" db="EMBL/GenBank/DDBJ databases">
        <title>A telomere-to-telomere, gap-free genome of sweet tea (Lithocarpus litseifolius).</title>
        <authorList>
            <person name="Zhou J."/>
        </authorList>
    </citation>
    <scope>NUCLEOTIDE SEQUENCE [LARGE SCALE GENOMIC DNA]</scope>
    <source>
        <strain evidence="1">Zhou-2022a</strain>
        <tissue evidence="1">Leaf</tissue>
    </source>
</reference>
<evidence type="ECO:0000313" key="2">
    <source>
        <dbReference type="Proteomes" id="UP001459277"/>
    </source>
</evidence>